<keyword evidence="1" id="KW-0175">Coiled coil</keyword>
<proteinExistence type="predicted"/>
<protein>
    <submittedName>
        <fullName evidence="2">Uncharacterized protein</fullName>
    </submittedName>
</protein>
<gene>
    <name evidence="2" type="ORF">UFOVP935_18</name>
</gene>
<name>A0A6J5PMT5_9CAUD</name>
<accession>A0A6J5PMT5</accession>
<evidence type="ECO:0000256" key="1">
    <source>
        <dbReference type="SAM" id="Coils"/>
    </source>
</evidence>
<organism evidence="2">
    <name type="scientific">uncultured Caudovirales phage</name>
    <dbReference type="NCBI Taxonomy" id="2100421"/>
    <lineage>
        <taxon>Viruses</taxon>
        <taxon>Duplodnaviria</taxon>
        <taxon>Heunggongvirae</taxon>
        <taxon>Uroviricota</taxon>
        <taxon>Caudoviricetes</taxon>
        <taxon>Peduoviridae</taxon>
        <taxon>Maltschvirus</taxon>
        <taxon>Maltschvirus maltsch</taxon>
    </lineage>
</organism>
<evidence type="ECO:0000313" key="2">
    <source>
        <dbReference type="EMBL" id="CAB4172442.1"/>
    </source>
</evidence>
<reference evidence="2" key="1">
    <citation type="submission" date="2020-05" db="EMBL/GenBank/DDBJ databases">
        <authorList>
            <person name="Chiriac C."/>
            <person name="Salcher M."/>
            <person name="Ghai R."/>
            <person name="Kavagutti S V."/>
        </authorList>
    </citation>
    <scope>NUCLEOTIDE SEQUENCE</scope>
</reference>
<feature type="coiled-coil region" evidence="1">
    <location>
        <begin position="9"/>
        <end position="50"/>
    </location>
</feature>
<dbReference type="EMBL" id="LR796885">
    <property type="protein sequence ID" value="CAB4172442.1"/>
    <property type="molecule type" value="Genomic_DNA"/>
</dbReference>
<sequence length="156" mass="18014">MTDEQVAMHKALHKRVDELSIDVDRFRKEIDRVSERAERADRKLADEMAEALIKVNEKLDHTILQQTTMHRDQAFQITRIQSSIDALSEDLKEPMEIYKTTKYGARAATWIVTTVRFMVPLGVAVLLGYNAWQAKMINEIKSEFPKAEQNNHEGSQ</sequence>